<organism evidence="2">
    <name type="scientific">marine sediment metagenome</name>
    <dbReference type="NCBI Taxonomy" id="412755"/>
    <lineage>
        <taxon>unclassified sequences</taxon>
        <taxon>metagenomes</taxon>
        <taxon>ecological metagenomes</taxon>
    </lineage>
</organism>
<evidence type="ECO:0000256" key="1">
    <source>
        <dbReference type="SAM" id="Phobius"/>
    </source>
</evidence>
<feature type="transmembrane region" description="Helical" evidence="1">
    <location>
        <begin position="20"/>
        <end position="42"/>
    </location>
</feature>
<protein>
    <submittedName>
        <fullName evidence="2">Uncharacterized protein</fullName>
    </submittedName>
</protein>
<keyword evidence="1" id="KW-1133">Transmembrane helix</keyword>
<evidence type="ECO:0000313" key="2">
    <source>
        <dbReference type="EMBL" id="KKN69701.1"/>
    </source>
</evidence>
<name>A0A0F9V830_9ZZZZ</name>
<dbReference type="EMBL" id="LAZR01000420">
    <property type="protein sequence ID" value="KKN69701.1"/>
    <property type="molecule type" value="Genomic_DNA"/>
</dbReference>
<keyword evidence="1" id="KW-0472">Membrane</keyword>
<proteinExistence type="predicted"/>
<dbReference type="AlphaFoldDB" id="A0A0F9V830"/>
<gene>
    <name evidence="2" type="ORF">LCGC14_0438010</name>
</gene>
<sequence>MTSDEFPHSLAGRIVELAKVLGSISIIVSFCTVIWAFTYGPVASFLDQWSRMQNSIAELQQKMAVVQGEDRVIREVPGLTYVSEPVYEGENIVFNMVAERTRLGLNCVLQYSQPIFTDMLNIPTPGLRREAARQIRDDPTPLRPGYTPPPNLRPGRVTVYLILAYTCDGKTVFDQTSTAAFEIIEGPRPLN</sequence>
<keyword evidence="1" id="KW-0812">Transmembrane</keyword>
<reference evidence="2" key="1">
    <citation type="journal article" date="2015" name="Nature">
        <title>Complex archaea that bridge the gap between prokaryotes and eukaryotes.</title>
        <authorList>
            <person name="Spang A."/>
            <person name="Saw J.H."/>
            <person name="Jorgensen S.L."/>
            <person name="Zaremba-Niedzwiedzka K."/>
            <person name="Martijn J."/>
            <person name="Lind A.E."/>
            <person name="van Eijk R."/>
            <person name="Schleper C."/>
            <person name="Guy L."/>
            <person name="Ettema T.J."/>
        </authorList>
    </citation>
    <scope>NUCLEOTIDE SEQUENCE</scope>
</reference>
<comment type="caution">
    <text evidence="2">The sequence shown here is derived from an EMBL/GenBank/DDBJ whole genome shotgun (WGS) entry which is preliminary data.</text>
</comment>
<accession>A0A0F9V830</accession>